<keyword evidence="1" id="KW-0472">Membrane</keyword>
<keyword evidence="1" id="KW-0812">Transmembrane</keyword>
<organism evidence="2">
    <name type="scientific">Laurencia verruciformis</name>
    <dbReference type="NCBI Taxonomy" id="3073068"/>
    <lineage>
        <taxon>Eukaryota</taxon>
        <taxon>Rhodophyta</taxon>
        <taxon>Florideophyceae</taxon>
        <taxon>Rhodymeniophycidae</taxon>
        <taxon>Ceramiales</taxon>
        <taxon>Rhodomelaceae</taxon>
        <taxon>Laurencieae</taxon>
        <taxon>Laurencia</taxon>
    </lineage>
</organism>
<accession>A0AA51NFW7</accession>
<feature type="transmembrane region" description="Helical" evidence="1">
    <location>
        <begin position="47"/>
        <end position="63"/>
    </location>
</feature>
<feature type="transmembrane region" description="Helical" evidence="1">
    <location>
        <begin position="75"/>
        <end position="93"/>
    </location>
</feature>
<protein>
    <submittedName>
        <fullName evidence="2">Uncharacterized protein</fullName>
    </submittedName>
</protein>
<reference evidence="2" key="1">
    <citation type="journal article" date="2023" name="J. Phycol.">
        <title>Gene-rich plastid genomes of two parasitic red algal species, Laurencia australis and L. verruciformis (Rhodomelaceae, Ceramiales), and a taxonomic revision of Janczewskia.</title>
        <authorList>
            <person name="Preuss M."/>
            <person name="Diaz-Tapia P."/>
            <person name="Verbruggen H."/>
            <person name="Zuccarello G.C."/>
        </authorList>
    </citation>
    <scope>NUCLEOTIDE SEQUENCE</scope>
    <source>
        <strain evidence="2">PD4142</strain>
    </source>
</reference>
<geneLocation type="chloroplast" evidence="2"/>
<proteinExistence type="predicted"/>
<gene>
    <name evidence="2" type="primary">orf190</name>
</gene>
<feature type="transmembrane region" description="Helical" evidence="1">
    <location>
        <begin position="25"/>
        <end position="41"/>
    </location>
</feature>
<dbReference type="EMBL" id="OQ908870">
    <property type="protein sequence ID" value="WMP12247.1"/>
    <property type="molecule type" value="Genomic_DNA"/>
</dbReference>
<evidence type="ECO:0000313" key="2">
    <source>
        <dbReference type="EMBL" id="WMP12247.1"/>
    </source>
</evidence>
<feature type="transmembrane region" description="Helical" evidence="1">
    <location>
        <begin position="132"/>
        <end position="152"/>
    </location>
</feature>
<sequence length="190" mass="22711">MIYRNSFFITKYSHSPITQYHKIRPYLKVYSVFSILLFAPYTNSDQIINFILIILLAIEISAFKKLLYLSKLDKIKFIIFTVFYITFMNQLTIHKNINDYNSNKKFFILKLTYFFKTSLVNLHKNIINFKQYFILFTIPNYILRMISIYIMLNNGLNILYLCTKYENVLEIAICSLDSIKKNCNFTIKTT</sequence>
<dbReference type="AlphaFoldDB" id="A0AA51NFW7"/>
<keyword evidence="2" id="KW-0934">Plastid</keyword>
<evidence type="ECO:0000256" key="1">
    <source>
        <dbReference type="SAM" id="Phobius"/>
    </source>
</evidence>
<name>A0AA51NFW7_9FLOR</name>
<keyword evidence="2" id="KW-0150">Chloroplast</keyword>
<keyword evidence="1" id="KW-1133">Transmembrane helix</keyword>